<evidence type="ECO:0000256" key="3">
    <source>
        <dbReference type="SAM" id="SignalP"/>
    </source>
</evidence>
<organism evidence="5 6">
    <name type="scientific">Silicimonas algicola</name>
    <dbReference type="NCBI Taxonomy" id="1826607"/>
    <lineage>
        <taxon>Bacteria</taxon>
        <taxon>Pseudomonadati</taxon>
        <taxon>Pseudomonadota</taxon>
        <taxon>Alphaproteobacteria</taxon>
        <taxon>Rhodobacterales</taxon>
        <taxon>Paracoccaceae</taxon>
    </lineage>
</organism>
<feature type="chain" id="PRO_5016374517" evidence="3">
    <location>
        <begin position="25"/>
        <end position="670"/>
    </location>
</feature>
<keyword evidence="3" id="KW-0732">Signal</keyword>
<evidence type="ECO:0000256" key="1">
    <source>
        <dbReference type="PROSITE-ProRule" id="PRU00473"/>
    </source>
</evidence>
<proteinExistence type="predicted"/>
<protein>
    <submittedName>
        <fullName evidence="5">Outer membrane protein OmpA-like peptidoglycan-associated protein</fullName>
    </submittedName>
</protein>
<evidence type="ECO:0000313" key="6">
    <source>
        <dbReference type="Proteomes" id="UP000245390"/>
    </source>
</evidence>
<feature type="signal peptide" evidence="3">
    <location>
        <begin position="1"/>
        <end position="24"/>
    </location>
</feature>
<feature type="compositionally biased region" description="Low complexity" evidence="2">
    <location>
        <begin position="146"/>
        <end position="158"/>
    </location>
</feature>
<dbReference type="GO" id="GO:0016020">
    <property type="term" value="C:membrane"/>
    <property type="evidence" value="ECO:0007669"/>
    <property type="project" value="UniProtKB-UniRule"/>
</dbReference>
<reference evidence="5 6" key="1">
    <citation type="submission" date="2018-05" db="EMBL/GenBank/DDBJ databases">
        <title>Genomic Encyclopedia of Type Strains, Phase IV (KMG-IV): sequencing the most valuable type-strain genomes for metagenomic binning, comparative biology and taxonomic classification.</title>
        <authorList>
            <person name="Goeker M."/>
        </authorList>
    </citation>
    <scope>NUCLEOTIDE SEQUENCE [LARGE SCALE GENOMIC DNA]</scope>
    <source>
        <strain evidence="5 6">DSM 103371</strain>
    </source>
</reference>
<dbReference type="Gene3D" id="3.30.1330.60">
    <property type="entry name" value="OmpA-like domain"/>
    <property type="match status" value="1"/>
</dbReference>
<dbReference type="SUPFAM" id="SSF103088">
    <property type="entry name" value="OmpA-like"/>
    <property type="match status" value="1"/>
</dbReference>
<dbReference type="InterPro" id="IPR006665">
    <property type="entry name" value="OmpA-like"/>
</dbReference>
<feature type="compositionally biased region" description="Polar residues" evidence="2">
    <location>
        <begin position="100"/>
        <end position="109"/>
    </location>
</feature>
<keyword evidence="6" id="KW-1185">Reference proteome</keyword>
<gene>
    <name evidence="5" type="ORF">C8D95_10683</name>
</gene>
<keyword evidence="1" id="KW-0472">Membrane</keyword>
<dbReference type="Proteomes" id="UP000245390">
    <property type="component" value="Unassembled WGS sequence"/>
</dbReference>
<evidence type="ECO:0000313" key="5">
    <source>
        <dbReference type="EMBL" id="PWK55688.1"/>
    </source>
</evidence>
<dbReference type="AlphaFoldDB" id="A0A316G4D3"/>
<accession>A0A316G4D3</accession>
<dbReference type="Pfam" id="PF00691">
    <property type="entry name" value="OmpA"/>
    <property type="match status" value="1"/>
</dbReference>
<sequence>MVSLKNTTALMACVALVAPNALIAQNVPGGLTQQLAAEAGLEMCDGDAPDAPCVSEDGFLVVQRPTDGLAACDAETPVPCVTTEGLVKVDVESEIGQQVLANRQSQPNAESEAAAGDQPAEEAAPVDVVTEEPAVTEGEAALQADTTAEADTAAQPQEGTADGTISTDTTADSAVPPTEEQANEGSTIEEDTGANVVEAPEATEEAPADEGAVAETEAEQPVEAETTAEAEPAPDVETETTAESEPAPDVETETTAEAEPTSEVEAEQPVAGGEMTATDTEPSVEAEGDVATSTEDPVESIDATEPEAPVEEIVEVEEAPSAAAAAADGTAEAPADVTVETEEVTEDTSRSSSEEFQTTATGDASAQAEVGGDDGLSNFEKALLIGLGAVAVGSILNNGDEVVSNSGDRIVLREPSGDLRVLKNDDALLRQPGSEVQTETFSDGSTRSTVTRDDGTQIVTIRAADGRVVRRARILPDGRQIVLFDDTTEFEPVRVTELPTIEKRATGIDANNADQLREALAAAEVNNLDRRFSLRQIRQIEQVRALAPEIDVNAVTFASGSAAILPNQAEELSELGNAMKDLIEESPGEVFLIEGHTDAVGDATYNLALSDRRAETLALALTEYFDVPPENMVTQGYGESQLRVQTESAERANRRATVRQITPLLGMAMN</sequence>
<feature type="region of interest" description="Disordered" evidence="2">
    <location>
        <begin position="146"/>
        <end position="372"/>
    </location>
</feature>
<dbReference type="PROSITE" id="PS51123">
    <property type="entry name" value="OMPA_2"/>
    <property type="match status" value="1"/>
</dbReference>
<feature type="compositionally biased region" description="Low complexity" evidence="2">
    <location>
        <begin position="319"/>
        <end position="338"/>
    </location>
</feature>
<dbReference type="InterPro" id="IPR036737">
    <property type="entry name" value="OmpA-like_sf"/>
</dbReference>
<feature type="compositionally biased region" description="Acidic residues" evidence="2">
    <location>
        <begin position="296"/>
        <end position="318"/>
    </location>
</feature>
<dbReference type="EMBL" id="QGGV01000006">
    <property type="protein sequence ID" value="PWK55688.1"/>
    <property type="molecule type" value="Genomic_DNA"/>
</dbReference>
<dbReference type="PANTHER" id="PTHR30329">
    <property type="entry name" value="STATOR ELEMENT OF FLAGELLAR MOTOR COMPLEX"/>
    <property type="match status" value="1"/>
</dbReference>
<feature type="compositionally biased region" description="Low complexity" evidence="2">
    <location>
        <begin position="112"/>
        <end position="123"/>
    </location>
</feature>
<dbReference type="RefSeq" id="WP_241239703.1">
    <property type="nucleotide sequence ID" value="NZ_CP034588.1"/>
</dbReference>
<feature type="region of interest" description="Disordered" evidence="2">
    <location>
        <begin position="100"/>
        <end position="128"/>
    </location>
</feature>
<feature type="domain" description="OmpA-like" evidence="4">
    <location>
        <begin position="544"/>
        <end position="670"/>
    </location>
</feature>
<evidence type="ECO:0000259" key="4">
    <source>
        <dbReference type="PROSITE" id="PS51123"/>
    </source>
</evidence>
<name>A0A316G4D3_9RHOB</name>
<dbReference type="PANTHER" id="PTHR30329:SF21">
    <property type="entry name" value="LIPOPROTEIN YIAD-RELATED"/>
    <property type="match status" value="1"/>
</dbReference>
<comment type="caution">
    <text evidence="5">The sequence shown here is derived from an EMBL/GenBank/DDBJ whole genome shotgun (WGS) entry which is preliminary data.</text>
</comment>
<feature type="compositionally biased region" description="Acidic residues" evidence="2">
    <location>
        <begin position="216"/>
        <end position="266"/>
    </location>
</feature>
<evidence type="ECO:0000256" key="2">
    <source>
        <dbReference type="SAM" id="MobiDB-lite"/>
    </source>
</evidence>
<feature type="compositionally biased region" description="Polar residues" evidence="2">
    <location>
        <begin position="163"/>
        <end position="172"/>
    </location>
</feature>
<dbReference type="InterPro" id="IPR050330">
    <property type="entry name" value="Bact_OuterMem_StrucFunc"/>
</dbReference>
<dbReference type="CDD" id="cd07185">
    <property type="entry name" value="OmpA_C-like"/>
    <property type="match status" value="1"/>
</dbReference>